<dbReference type="PANTHER" id="PTHR43855">
    <property type="entry name" value="THIOSULFATE SULFURTRANSFERASE"/>
    <property type="match status" value="1"/>
</dbReference>
<accession>A0A813VNY8</accession>
<dbReference type="OrthoDB" id="9986811at2759"/>
<comment type="caution">
    <text evidence="3">The sequence shown here is derived from an EMBL/GenBank/DDBJ whole genome shotgun (WGS) entry which is preliminary data.</text>
</comment>
<dbReference type="SUPFAM" id="SSF52821">
    <property type="entry name" value="Rhodanese/Cell cycle control phosphatase"/>
    <property type="match status" value="2"/>
</dbReference>
<gene>
    <name evidence="3" type="ORF">BJG266_LOCUS7439</name>
    <name evidence="4" type="ORF">QVE165_LOCUS24137</name>
</gene>
<evidence type="ECO:0000313" key="3">
    <source>
        <dbReference type="EMBL" id="CAF0843401.1"/>
    </source>
</evidence>
<evidence type="ECO:0000259" key="2">
    <source>
        <dbReference type="PROSITE" id="PS50206"/>
    </source>
</evidence>
<organism evidence="3 6">
    <name type="scientific">Adineta steineri</name>
    <dbReference type="NCBI Taxonomy" id="433720"/>
    <lineage>
        <taxon>Eukaryota</taxon>
        <taxon>Metazoa</taxon>
        <taxon>Spiralia</taxon>
        <taxon>Gnathifera</taxon>
        <taxon>Rotifera</taxon>
        <taxon>Eurotatoria</taxon>
        <taxon>Bdelloidea</taxon>
        <taxon>Adinetida</taxon>
        <taxon>Adinetidae</taxon>
        <taxon>Adineta</taxon>
    </lineage>
</organism>
<dbReference type="AlphaFoldDB" id="A0A813VNY8"/>
<evidence type="ECO:0000313" key="5">
    <source>
        <dbReference type="Proteomes" id="UP000663832"/>
    </source>
</evidence>
<dbReference type="PANTHER" id="PTHR43855:SF1">
    <property type="entry name" value="THIOSULFATE SULFURTRANSFERASE"/>
    <property type="match status" value="1"/>
</dbReference>
<dbReference type="Pfam" id="PF00581">
    <property type="entry name" value="Rhodanese"/>
    <property type="match status" value="1"/>
</dbReference>
<evidence type="ECO:0000256" key="1">
    <source>
        <dbReference type="ARBA" id="ARBA00022737"/>
    </source>
</evidence>
<dbReference type="EMBL" id="CAJNOM010000167">
    <property type="protein sequence ID" value="CAF1171295.1"/>
    <property type="molecule type" value="Genomic_DNA"/>
</dbReference>
<evidence type="ECO:0000313" key="6">
    <source>
        <dbReference type="Proteomes" id="UP000663877"/>
    </source>
</evidence>
<protein>
    <recommendedName>
        <fullName evidence="2">Rhodanese domain-containing protein</fullName>
    </recommendedName>
</protein>
<evidence type="ECO:0000313" key="4">
    <source>
        <dbReference type="EMBL" id="CAF1171295.1"/>
    </source>
</evidence>
<dbReference type="InterPro" id="IPR051126">
    <property type="entry name" value="Thiosulfate_sulfurtransferase"/>
</dbReference>
<dbReference type="InterPro" id="IPR036873">
    <property type="entry name" value="Rhodanese-like_dom_sf"/>
</dbReference>
<dbReference type="PROSITE" id="PS50206">
    <property type="entry name" value="RHODANESE_3"/>
    <property type="match status" value="1"/>
</dbReference>
<reference evidence="3" key="1">
    <citation type="submission" date="2021-02" db="EMBL/GenBank/DDBJ databases">
        <authorList>
            <person name="Nowell W R."/>
        </authorList>
    </citation>
    <scope>NUCLEOTIDE SEQUENCE</scope>
</reference>
<keyword evidence="5" id="KW-1185">Reference proteome</keyword>
<dbReference type="Gene3D" id="3.40.250.10">
    <property type="entry name" value="Rhodanese-like domain"/>
    <property type="match status" value="2"/>
</dbReference>
<keyword evidence="1" id="KW-0677">Repeat</keyword>
<dbReference type="InterPro" id="IPR001763">
    <property type="entry name" value="Rhodanese-like_dom"/>
</dbReference>
<name>A0A813VNY8_9BILA</name>
<dbReference type="Proteomes" id="UP000663877">
    <property type="component" value="Unassembled WGS sequence"/>
</dbReference>
<feature type="domain" description="Rhodanese" evidence="2">
    <location>
        <begin position="47"/>
        <end position="100"/>
    </location>
</feature>
<dbReference type="EMBL" id="CAJNOI010000022">
    <property type="protein sequence ID" value="CAF0843401.1"/>
    <property type="molecule type" value="Genomic_DNA"/>
</dbReference>
<sequence length="251" mass="29495">MKISQWFIRSDELLLIKNFYLLNITSDIMSDIETDKNNNFWKYRSYEEIREIILKKYQISQDTFIVLYTRGKLMMAARFAWLLYWIGCNHIRILIGNIEPSLFINNLSQSLSLPNLPLRPEVILTCSQLSNEFLCSTTKFIDVRTYREYSGEITGYSYIRHAGRIPNFEYDPLDGIYGQINGDITWDELEAYLHLMSKTNIYEKDIKRIVYMCGTGWRASLSAIFAAELNLAKTITVLDSGWFEWSELYLT</sequence>
<dbReference type="Proteomes" id="UP000663832">
    <property type="component" value="Unassembled WGS sequence"/>
</dbReference>
<proteinExistence type="predicted"/>